<dbReference type="EMBL" id="JAKNID010000011">
    <property type="protein sequence ID" value="MCG4564729.1"/>
    <property type="molecule type" value="Genomic_DNA"/>
</dbReference>
<dbReference type="InterPro" id="IPR015796">
    <property type="entry name" value="Impact_YigZ-like"/>
</dbReference>
<feature type="domain" description="UPF0029" evidence="3">
    <location>
        <begin position="153"/>
        <end position="207"/>
    </location>
</feature>
<dbReference type="GO" id="GO:0005737">
    <property type="term" value="C:cytoplasm"/>
    <property type="evidence" value="ECO:0007669"/>
    <property type="project" value="TreeGrafter"/>
</dbReference>
<comment type="caution">
    <text evidence="4">The sequence shown here is derived from an EMBL/GenBank/DDBJ whole genome shotgun (WGS) entry which is preliminary data.</text>
</comment>
<proteinExistence type="inferred from homology"/>
<evidence type="ECO:0000259" key="2">
    <source>
        <dbReference type="Pfam" id="PF01205"/>
    </source>
</evidence>
<sequence length="228" mass="25949">MVVYKDNTGKVISMKTRYRTIYKMGEDEILIKKSRFIGYAMPVETEDEAIKFIEEIKTKHRDATHNVYAYVLGEDNNIQRYSDDGEPSGTAGIPALEVIKKEDLRNVAVVVTRYFGGKKLGTGGLIRAYTKGAKIGLEAGVIIDKILFRKVKVRIDYTLYGMVENYLINKGIYIEDTIFDDAVNLILYIEYEKDEKFRDTIRELTNGTGIIDDIGEEYLSISDGKILK</sequence>
<dbReference type="Pfam" id="PF09186">
    <property type="entry name" value="DUF1949"/>
    <property type="match status" value="1"/>
</dbReference>
<dbReference type="GO" id="GO:0006446">
    <property type="term" value="P:regulation of translational initiation"/>
    <property type="evidence" value="ECO:0007669"/>
    <property type="project" value="TreeGrafter"/>
</dbReference>
<dbReference type="SUPFAM" id="SSF54980">
    <property type="entry name" value="EF-G C-terminal domain-like"/>
    <property type="match status" value="1"/>
</dbReference>
<feature type="domain" description="Impact N-terminal" evidence="2">
    <location>
        <begin position="32"/>
        <end position="134"/>
    </location>
</feature>
<dbReference type="InterPro" id="IPR023582">
    <property type="entry name" value="Impact"/>
</dbReference>
<dbReference type="Proteomes" id="UP001108123">
    <property type="component" value="Unassembled WGS sequence"/>
</dbReference>
<dbReference type="PANTHER" id="PTHR16301:SF20">
    <property type="entry name" value="IMPACT FAMILY MEMBER YIGZ"/>
    <property type="match status" value="1"/>
</dbReference>
<dbReference type="Pfam" id="PF01205">
    <property type="entry name" value="Impact_N"/>
    <property type="match status" value="1"/>
</dbReference>
<evidence type="ECO:0000256" key="1">
    <source>
        <dbReference type="ARBA" id="ARBA00007665"/>
    </source>
</evidence>
<dbReference type="AlphaFoldDB" id="A0A9Q4FLL5"/>
<keyword evidence="5" id="KW-1185">Reference proteome</keyword>
<organism evidence="4 5">
    <name type="scientific">Anaerosalibacter bizertensis</name>
    <dbReference type="NCBI Taxonomy" id="932217"/>
    <lineage>
        <taxon>Bacteria</taxon>
        <taxon>Bacillati</taxon>
        <taxon>Bacillota</taxon>
        <taxon>Tissierellia</taxon>
        <taxon>Tissierellales</taxon>
        <taxon>Sporanaerobacteraceae</taxon>
        <taxon>Anaerosalibacter</taxon>
    </lineage>
</organism>
<reference evidence="4" key="1">
    <citation type="submission" date="2022-01" db="EMBL/GenBank/DDBJ databases">
        <title>Collection of gut derived symbiotic bacterial strains cultured from healthy donors.</title>
        <authorList>
            <person name="Lin H."/>
            <person name="Kohout C."/>
            <person name="Waligurski E."/>
            <person name="Pamer E.G."/>
        </authorList>
    </citation>
    <scope>NUCLEOTIDE SEQUENCE</scope>
    <source>
        <strain evidence="4">MSK.14.39</strain>
    </source>
</reference>
<dbReference type="InterPro" id="IPR020568">
    <property type="entry name" value="Ribosomal_Su5_D2-typ_SF"/>
</dbReference>
<dbReference type="Gene3D" id="3.30.230.30">
    <property type="entry name" value="Impact, N-terminal domain"/>
    <property type="match status" value="1"/>
</dbReference>
<dbReference type="InterPro" id="IPR015269">
    <property type="entry name" value="UPF0029_Impact_C"/>
</dbReference>
<dbReference type="InterPro" id="IPR001498">
    <property type="entry name" value="Impact_N"/>
</dbReference>
<protein>
    <submittedName>
        <fullName evidence="4">YigZ family protein</fullName>
    </submittedName>
</protein>
<comment type="similarity">
    <text evidence="1">Belongs to the IMPACT family.</text>
</comment>
<dbReference type="PANTHER" id="PTHR16301">
    <property type="entry name" value="IMPACT-RELATED"/>
    <property type="match status" value="1"/>
</dbReference>
<dbReference type="SUPFAM" id="SSF54211">
    <property type="entry name" value="Ribosomal protein S5 domain 2-like"/>
    <property type="match status" value="1"/>
</dbReference>
<evidence type="ECO:0000313" key="5">
    <source>
        <dbReference type="Proteomes" id="UP001108123"/>
    </source>
</evidence>
<name>A0A9Q4FLL5_9FIRM</name>
<dbReference type="Gene3D" id="3.30.70.240">
    <property type="match status" value="1"/>
</dbReference>
<evidence type="ECO:0000313" key="4">
    <source>
        <dbReference type="EMBL" id="MCG4564729.1"/>
    </source>
</evidence>
<dbReference type="NCBIfam" id="TIGR00257">
    <property type="entry name" value="IMPACT_YIGZ"/>
    <property type="match status" value="1"/>
</dbReference>
<dbReference type="InterPro" id="IPR036956">
    <property type="entry name" value="Impact_N_sf"/>
</dbReference>
<gene>
    <name evidence="4" type="ORF">L0P62_04620</name>
</gene>
<accession>A0A9Q4FLL5</accession>
<evidence type="ECO:0000259" key="3">
    <source>
        <dbReference type="Pfam" id="PF09186"/>
    </source>
</evidence>
<dbReference type="InterPro" id="IPR035647">
    <property type="entry name" value="EFG_III/V"/>
</dbReference>